<evidence type="ECO:0000313" key="2">
    <source>
        <dbReference type="EMBL" id="KAJ1523447.1"/>
    </source>
</evidence>
<reference evidence="2" key="1">
    <citation type="submission" date="2022-12" db="EMBL/GenBank/DDBJ databases">
        <title>Chromosome-level genome assembly of the bean flower thrips Megalurothrips usitatus.</title>
        <authorList>
            <person name="Ma L."/>
            <person name="Liu Q."/>
            <person name="Li H."/>
            <person name="Cai W."/>
        </authorList>
    </citation>
    <scope>NUCLEOTIDE SEQUENCE</scope>
    <source>
        <strain evidence="2">Cailab_2022a</strain>
    </source>
</reference>
<keyword evidence="3" id="KW-1185">Reference proteome</keyword>
<evidence type="ECO:0008006" key="4">
    <source>
        <dbReference type="Google" id="ProtNLM"/>
    </source>
</evidence>
<accession>A0AAV7XFH9</accession>
<dbReference type="Proteomes" id="UP001075354">
    <property type="component" value="Chromosome 10"/>
</dbReference>
<organism evidence="2 3">
    <name type="scientific">Megalurothrips usitatus</name>
    <name type="common">bean blossom thrips</name>
    <dbReference type="NCBI Taxonomy" id="439358"/>
    <lineage>
        <taxon>Eukaryota</taxon>
        <taxon>Metazoa</taxon>
        <taxon>Ecdysozoa</taxon>
        <taxon>Arthropoda</taxon>
        <taxon>Hexapoda</taxon>
        <taxon>Insecta</taxon>
        <taxon>Pterygota</taxon>
        <taxon>Neoptera</taxon>
        <taxon>Paraneoptera</taxon>
        <taxon>Thysanoptera</taxon>
        <taxon>Terebrantia</taxon>
        <taxon>Thripoidea</taxon>
        <taxon>Thripidae</taxon>
        <taxon>Megalurothrips</taxon>
    </lineage>
</organism>
<dbReference type="AlphaFoldDB" id="A0AAV7XFH9"/>
<comment type="caution">
    <text evidence="2">The sequence shown here is derived from an EMBL/GenBank/DDBJ whole genome shotgun (WGS) entry which is preliminary data.</text>
</comment>
<name>A0AAV7XFH9_9NEOP</name>
<gene>
    <name evidence="2" type="ORF">ONE63_001304</name>
</gene>
<keyword evidence="1" id="KW-0472">Membrane</keyword>
<keyword evidence="1" id="KW-1133">Transmembrane helix</keyword>
<dbReference type="EMBL" id="JAPTSV010000010">
    <property type="protein sequence ID" value="KAJ1523447.1"/>
    <property type="molecule type" value="Genomic_DNA"/>
</dbReference>
<evidence type="ECO:0000313" key="3">
    <source>
        <dbReference type="Proteomes" id="UP001075354"/>
    </source>
</evidence>
<protein>
    <recommendedName>
        <fullName evidence="4">Complex I-B15</fullName>
    </recommendedName>
</protein>
<feature type="transmembrane region" description="Helical" evidence="1">
    <location>
        <begin position="36"/>
        <end position="53"/>
    </location>
</feature>
<evidence type="ECO:0000256" key="1">
    <source>
        <dbReference type="SAM" id="Phobius"/>
    </source>
</evidence>
<proteinExistence type="predicted"/>
<keyword evidence="1" id="KW-0812">Transmembrane</keyword>
<sequence>MASKIPARPMEYPYSLVNKVTHFPWKMHYNHANWRFKWVVIGYVVTAPLFVYLHKALNSPGNQEKLRITKAKEHREHLEHLKHLK</sequence>